<evidence type="ECO:0000256" key="1">
    <source>
        <dbReference type="ARBA" id="ARBA00004442"/>
    </source>
</evidence>
<keyword evidence="3" id="KW-0732">Signal</keyword>
<accession>A0A1M5EVY7</accession>
<sequence length="488" mass="53961">MNNIKKLLFVLPLVAAAMTGCKKEYLETQPTDNVSAETVFTTTQGAYVALNGTYRTQFTSYNAGNFGQKSFDLVNDLMGNDMVVHTAGYGWFNTDYNYTAGASAASTQRSDRVWWHYYRVINNANRIIDGVKRATGTDAEKQDLKGQALGLRAHSYFNLINWFQHTYKGNENKPGVPLYTEPTTEGKPRGTVQQVYTQIIADLTEAETLLTGKTRAHISNINVNVIQGLRARVALQMEDYATAATYAVKARTGFALMNSTALVGGLSSKTNTEWIWGMEVNTEQATIYNSFFSHMDVATGGYAALGGQKKITKALYDRIPDADARKAWFTAPAAATSSRPAYNQLKFRVPTVGSWAADYLFMRSSEMYLIEAEALARTGNEAGARTALEAVVKRSNPLYTAALFTGSALVNEILTQRRIELWGEGFSYFDIKRLKQGLNRPSGTGNHGSPSFDPRVFTLADQDASFLFRIPQDELNNNKALTPNDQNP</sequence>
<evidence type="ECO:0000259" key="6">
    <source>
        <dbReference type="Pfam" id="PF07980"/>
    </source>
</evidence>
<dbReference type="InterPro" id="IPR012944">
    <property type="entry name" value="SusD_RagB_dom"/>
</dbReference>
<comment type="subcellular location">
    <subcellularLocation>
        <location evidence="1">Cell outer membrane</location>
    </subcellularLocation>
</comment>
<feature type="domain" description="SusD-like N-terminal" evidence="7">
    <location>
        <begin position="107"/>
        <end position="214"/>
    </location>
</feature>
<proteinExistence type="inferred from homology"/>
<evidence type="ECO:0000256" key="3">
    <source>
        <dbReference type="ARBA" id="ARBA00022729"/>
    </source>
</evidence>
<dbReference type="PROSITE" id="PS51257">
    <property type="entry name" value="PROKAR_LIPOPROTEIN"/>
    <property type="match status" value="1"/>
</dbReference>
<dbReference type="Pfam" id="PF14322">
    <property type="entry name" value="SusD-like_3"/>
    <property type="match status" value="1"/>
</dbReference>
<reference evidence="8 9" key="1">
    <citation type="submission" date="2016-11" db="EMBL/GenBank/DDBJ databases">
        <authorList>
            <person name="Jaros S."/>
            <person name="Januszkiewicz K."/>
            <person name="Wedrychowicz H."/>
        </authorList>
    </citation>
    <scope>NUCLEOTIDE SEQUENCE [LARGE SCALE GENOMIC DNA]</scope>
    <source>
        <strain evidence="8 9">DSM 26897</strain>
    </source>
</reference>
<dbReference type="Gene3D" id="1.25.40.390">
    <property type="match status" value="1"/>
</dbReference>
<evidence type="ECO:0000256" key="2">
    <source>
        <dbReference type="ARBA" id="ARBA00006275"/>
    </source>
</evidence>
<dbReference type="RefSeq" id="WP_083596605.1">
    <property type="nucleotide sequence ID" value="NZ_FQUO01000012.1"/>
</dbReference>
<dbReference type="EMBL" id="FQUO01000012">
    <property type="protein sequence ID" value="SHF83261.1"/>
    <property type="molecule type" value="Genomic_DNA"/>
</dbReference>
<dbReference type="InterPro" id="IPR011990">
    <property type="entry name" value="TPR-like_helical_dom_sf"/>
</dbReference>
<comment type="similarity">
    <text evidence="2">Belongs to the SusD family.</text>
</comment>
<dbReference type="Pfam" id="PF07980">
    <property type="entry name" value="SusD_RagB"/>
    <property type="match status" value="1"/>
</dbReference>
<evidence type="ECO:0000259" key="7">
    <source>
        <dbReference type="Pfam" id="PF14322"/>
    </source>
</evidence>
<dbReference type="InterPro" id="IPR033985">
    <property type="entry name" value="SusD-like_N"/>
</dbReference>
<keyword evidence="4" id="KW-0472">Membrane</keyword>
<dbReference type="GO" id="GO:0009279">
    <property type="term" value="C:cell outer membrane"/>
    <property type="evidence" value="ECO:0007669"/>
    <property type="project" value="UniProtKB-SubCell"/>
</dbReference>
<evidence type="ECO:0000313" key="9">
    <source>
        <dbReference type="Proteomes" id="UP000184368"/>
    </source>
</evidence>
<keyword evidence="5" id="KW-0998">Cell outer membrane</keyword>
<dbReference type="SUPFAM" id="SSF48452">
    <property type="entry name" value="TPR-like"/>
    <property type="match status" value="1"/>
</dbReference>
<organism evidence="8 9">
    <name type="scientific">Cnuella takakiae</name>
    <dbReference type="NCBI Taxonomy" id="1302690"/>
    <lineage>
        <taxon>Bacteria</taxon>
        <taxon>Pseudomonadati</taxon>
        <taxon>Bacteroidota</taxon>
        <taxon>Chitinophagia</taxon>
        <taxon>Chitinophagales</taxon>
        <taxon>Chitinophagaceae</taxon>
        <taxon>Cnuella</taxon>
    </lineage>
</organism>
<evidence type="ECO:0000256" key="5">
    <source>
        <dbReference type="ARBA" id="ARBA00023237"/>
    </source>
</evidence>
<dbReference type="OrthoDB" id="630434at2"/>
<name>A0A1M5EVY7_9BACT</name>
<evidence type="ECO:0000313" key="8">
    <source>
        <dbReference type="EMBL" id="SHF83261.1"/>
    </source>
</evidence>
<protein>
    <submittedName>
        <fullName evidence="8">RagB/SusD domain-containing protein</fullName>
    </submittedName>
</protein>
<dbReference type="AlphaFoldDB" id="A0A1M5EVY7"/>
<dbReference type="CDD" id="cd08977">
    <property type="entry name" value="SusD"/>
    <property type="match status" value="1"/>
</dbReference>
<evidence type="ECO:0000256" key="4">
    <source>
        <dbReference type="ARBA" id="ARBA00023136"/>
    </source>
</evidence>
<dbReference type="Proteomes" id="UP000184368">
    <property type="component" value="Unassembled WGS sequence"/>
</dbReference>
<keyword evidence="9" id="KW-1185">Reference proteome</keyword>
<dbReference type="STRING" id="1302690.BUE76_04945"/>
<gene>
    <name evidence="8" type="ORF">SAMN05444008_112212</name>
</gene>
<feature type="domain" description="RagB/SusD" evidence="6">
    <location>
        <begin position="357"/>
        <end position="487"/>
    </location>
</feature>